<gene>
    <name evidence="1" type="ORF">H072_1863</name>
</gene>
<evidence type="ECO:0000313" key="1">
    <source>
        <dbReference type="EMBL" id="EPS44149.1"/>
    </source>
</evidence>
<name>S8AMN7_DACHA</name>
<organism evidence="1 2">
    <name type="scientific">Dactylellina haptotyla (strain CBS 200.50)</name>
    <name type="common">Nematode-trapping fungus</name>
    <name type="synonym">Monacrosporium haptotylum</name>
    <dbReference type="NCBI Taxonomy" id="1284197"/>
    <lineage>
        <taxon>Eukaryota</taxon>
        <taxon>Fungi</taxon>
        <taxon>Dikarya</taxon>
        <taxon>Ascomycota</taxon>
        <taxon>Pezizomycotina</taxon>
        <taxon>Orbiliomycetes</taxon>
        <taxon>Orbiliales</taxon>
        <taxon>Orbiliaceae</taxon>
        <taxon>Dactylellina</taxon>
    </lineage>
</organism>
<dbReference type="EMBL" id="AQGS01000057">
    <property type="protein sequence ID" value="EPS44149.1"/>
    <property type="molecule type" value="Genomic_DNA"/>
</dbReference>
<dbReference type="OMA" id="TMFTSSH"/>
<dbReference type="OrthoDB" id="5403483at2759"/>
<dbReference type="AlphaFoldDB" id="S8AMN7"/>
<dbReference type="Proteomes" id="UP000015100">
    <property type="component" value="Unassembled WGS sequence"/>
</dbReference>
<accession>S8AMN7</accession>
<protein>
    <submittedName>
        <fullName evidence="1">Uncharacterized protein</fullName>
    </submittedName>
</protein>
<reference evidence="1 2" key="1">
    <citation type="journal article" date="2013" name="PLoS Genet.">
        <title>Genomic mechanisms accounting for the adaptation to parasitism in nematode-trapping fungi.</title>
        <authorList>
            <person name="Meerupati T."/>
            <person name="Andersson K.M."/>
            <person name="Friman E."/>
            <person name="Kumar D."/>
            <person name="Tunlid A."/>
            <person name="Ahren D."/>
        </authorList>
    </citation>
    <scope>NUCLEOTIDE SEQUENCE [LARGE SCALE GENOMIC DNA]</scope>
    <source>
        <strain evidence="1 2">CBS 200.50</strain>
    </source>
</reference>
<reference evidence="2" key="2">
    <citation type="submission" date="2013-04" db="EMBL/GenBank/DDBJ databases">
        <title>Genomic mechanisms accounting for the adaptation to parasitism in nematode-trapping fungi.</title>
        <authorList>
            <person name="Ahren D.G."/>
        </authorList>
    </citation>
    <scope>NUCLEOTIDE SEQUENCE [LARGE SCALE GENOMIC DNA]</scope>
    <source>
        <strain evidence="2">CBS 200.50</strain>
    </source>
</reference>
<keyword evidence="2" id="KW-1185">Reference proteome</keyword>
<proteinExistence type="predicted"/>
<evidence type="ECO:0000313" key="2">
    <source>
        <dbReference type="Proteomes" id="UP000015100"/>
    </source>
</evidence>
<dbReference type="HOGENOM" id="CLU_1722302_0_0_1"/>
<comment type="caution">
    <text evidence="1">The sequence shown here is derived from an EMBL/GenBank/DDBJ whole genome shotgun (WGS) entry which is preliminary data.</text>
</comment>
<sequence>MCSTEKSIASRLSSLLLKLKSSKSDPTKLTPEQEDLVASHFSTRFRTMFTSSHLFHFLPANAAQEQENFDELVIRHLKKPSVYQDFGRIYDSSKLGRALVELGMKEKFVAGYIKWKREAQLGTTFDGCGWNEDWVYEIGGARGAVIDIMENF</sequence>